<evidence type="ECO:0000256" key="1">
    <source>
        <dbReference type="SAM" id="Phobius"/>
    </source>
</evidence>
<feature type="transmembrane region" description="Helical" evidence="1">
    <location>
        <begin position="75"/>
        <end position="95"/>
    </location>
</feature>
<keyword evidence="1" id="KW-0472">Membrane</keyword>
<dbReference type="Proteomes" id="UP000574390">
    <property type="component" value="Unassembled WGS sequence"/>
</dbReference>
<organism evidence="2 3">
    <name type="scientific">Perkinsus olseni</name>
    <name type="common">Perkinsus atlanticus</name>
    <dbReference type="NCBI Taxonomy" id="32597"/>
    <lineage>
        <taxon>Eukaryota</taxon>
        <taxon>Sar</taxon>
        <taxon>Alveolata</taxon>
        <taxon>Perkinsozoa</taxon>
        <taxon>Perkinsea</taxon>
        <taxon>Perkinsida</taxon>
        <taxon>Perkinsidae</taxon>
        <taxon>Perkinsus</taxon>
    </lineage>
</organism>
<name>A0A7J6SUC2_PEROL</name>
<evidence type="ECO:0000313" key="2">
    <source>
        <dbReference type="EMBL" id="KAF4736347.1"/>
    </source>
</evidence>
<gene>
    <name evidence="2" type="ORF">FOZ62_022114</name>
</gene>
<sequence length="104" mass="11942">ALETPAGDHVMSPLERSIFMELVYILVKMATIPPRYVGQYAFAAWTHTGRHRAKDLRLAMASNTRSHRANLRLHWLYYGFVSFVFIQQGVMAQRLETTADYPKG</sequence>
<evidence type="ECO:0000313" key="3">
    <source>
        <dbReference type="Proteomes" id="UP000574390"/>
    </source>
</evidence>
<feature type="non-terminal residue" evidence="2">
    <location>
        <position position="104"/>
    </location>
</feature>
<comment type="caution">
    <text evidence="2">The sequence shown here is derived from an EMBL/GenBank/DDBJ whole genome shotgun (WGS) entry which is preliminary data.</text>
</comment>
<feature type="non-terminal residue" evidence="2">
    <location>
        <position position="1"/>
    </location>
</feature>
<proteinExistence type="predicted"/>
<keyword evidence="1" id="KW-1133">Transmembrane helix</keyword>
<dbReference type="AlphaFoldDB" id="A0A7J6SUC2"/>
<protein>
    <submittedName>
        <fullName evidence="2">Uncharacterized protein</fullName>
    </submittedName>
</protein>
<dbReference type="EMBL" id="JABANM010012239">
    <property type="protein sequence ID" value="KAF4736347.1"/>
    <property type="molecule type" value="Genomic_DNA"/>
</dbReference>
<reference evidence="2 3" key="1">
    <citation type="submission" date="2020-04" db="EMBL/GenBank/DDBJ databases">
        <title>Perkinsus olseni comparative genomics.</title>
        <authorList>
            <person name="Bogema D.R."/>
        </authorList>
    </citation>
    <scope>NUCLEOTIDE SEQUENCE [LARGE SCALE GENOMIC DNA]</scope>
    <source>
        <strain evidence="2">ATCC PRA-205</strain>
    </source>
</reference>
<accession>A0A7J6SUC2</accession>
<keyword evidence="1" id="KW-0812">Transmembrane</keyword>